<dbReference type="Proteomes" id="UP000310158">
    <property type="component" value="Unassembled WGS sequence"/>
</dbReference>
<evidence type="ECO:0000256" key="2">
    <source>
        <dbReference type="ARBA" id="ARBA00004496"/>
    </source>
</evidence>
<dbReference type="GO" id="GO:0005634">
    <property type="term" value="C:nucleus"/>
    <property type="evidence" value="ECO:0007669"/>
    <property type="project" value="UniProtKB-SubCell"/>
</dbReference>
<feature type="compositionally biased region" description="Low complexity" evidence="6">
    <location>
        <begin position="13"/>
        <end position="23"/>
    </location>
</feature>
<evidence type="ECO:0000256" key="3">
    <source>
        <dbReference type="ARBA" id="ARBA00005459"/>
    </source>
</evidence>
<organism evidence="7 8">
    <name type="scientific">Bondarzewia mesenterica</name>
    <dbReference type="NCBI Taxonomy" id="1095465"/>
    <lineage>
        <taxon>Eukaryota</taxon>
        <taxon>Fungi</taxon>
        <taxon>Dikarya</taxon>
        <taxon>Basidiomycota</taxon>
        <taxon>Agaricomycotina</taxon>
        <taxon>Agaricomycetes</taxon>
        <taxon>Russulales</taxon>
        <taxon>Bondarzewiaceae</taxon>
        <taxon>Bondarzewia</taxon>
    </lineage>
</organism>
<evidence type="ECO:0000256" key="5">
    <source>
        <dbReference type="ARBA" id="ARBA00023242"/>
    </source>
</evidence>
<evidence type="ECO:0000313" key="8">
    <source>
        <dbReference type="Proteomes" id="UP000310158"/>
    </source>
</evidence>
<keyword evidence="8" id="KW-1185">Reference proteome</keyword>
<dbReference type="GO" id="GO:0005737">
    <property type="term" value="C:cytoplasm"/>
    <property type="evidence" value="ECO:0007669"/>
    <property type="project" value="UniProtKB-SubCell"/>
</dbReference>
<sequence>MDSELRPKRVLTDDSLSSRTSSFTTSASSLISDDLAARLQNVGTRVRKSVTEGYATDRLAPGASTSRVLSRIASTPHRSANGQPVFQSSFDIIHAVYSEPMHSTTAPSVLKRSRGEAIMDEVDGDADEDEDMEKGGNMADAELRIGSPYSANHVNAGRPIKPLRRTAREFRQTQSLPAATFRTSLISDTHDGNDTISFGNGIEEEEDWSAANFSGGFLGSDLKPI</sequence>
<gene>
    <name evidence="7" type="ORF">EW146_g1457</name>
</gene>
<comment type="caution">
    <text evidence="7">The sequence shown here is derived from an EMBL/GenBank/DDBJ whole genome shotgun (WGS) entry which is preliminary data.</text>
</comment>
<reference evidence="7 8" key="1">
    <citation type="submission" date="2019-02" db="EMBL/GenBank/DDBJ databases">
        <title>Genome sequencing of the rare red list fungi Bondarzewia mesenterica.</title>
        <authorList>
            <person name="Buettner E."/>
            <person name="Kellner H."/>
        </authorList>
    </citation>
    <scope>NUCLEOTIDE SEQUENCE [LARGE SCALE GENOMIC DNA]</scope>
    <source>
        <strain evidence="7 8">DSM 108281</strain>
    </source>
</reference>
<evidence type="ECO:0000256" key="6">
    <source>
        <dbReference type="SAM" id="MobiDB-lite"/>
    </source>
</evidence>
<keyword evidence="4" id="KW-0963">Cytoplasm</keyword>
<evidence type="ECO:0000313" key="7">
    <source>
        <dbReference type="EMBL" id="THH19780.1"/>
    </source>
</evidence>
<evidence type="ECO:0000256" key="4">
    <source>
        <dbReference type="ARBA" id="ARBA00022490"/>
    </source>
</evidence>
<evidence type="ECO:0000256" key="1">
    <source>
        <dbReference type="ARBA" id="ARBA00004123"/>
    </source>
</evidence>
<accession>A0A4S4M9Z8</accession>
<comment type="subcellular location">
    <subcellularLocation>
        <location evidence="2">Cytoplasm</location>
    </subcellularLocation>
    <subcellularLocation>
        <location evidence="1">Nucleus</location>
    </subcellularLocation>
</comment>
<dbReference type="OrthoDB" id="4072855at2759"/>
<feature type="region of interest" description="Disordered" evidence="6">
    <location>
        <begin position="1"/>
        <end position="23"/>
    </location>
</feature>
<protein>
    <submittedName>
        <fullName evidence="7">Uncharacterized protein</fullName>
    </submittedName>
</protein>
<dbReference type="EMBL" id="SGPL01000036">
    <property type="protein sequence ID" value="THH19780.1"/>
    <property type="molecule type" value="Genomic_DNA"/>
</dbReference>
<dbReference type="AlphaFoldDB" id="A0A4S4M9Z8"/>
<proteinExistence type="inferred from homology"/>
<name>A0A4S4M9Z8_9AGAM</name>
<keyword evidence="5" id="KW-0539">Nucleus</keyword>
<comment type="similarity">
    <text evidence="3">Belongs to the DIF1/spd1 family.</text>
</comment>
<dbReference type="Pfam" id="PF08591">
    <property type="entry name" value="RNR_inhib"/>
    <property type="match status" value="1"/>
</dbReference>
<feature type="compositionally biased region" description="Basic and acidic residues" evidence="6">
    <location>
        <begin position="1"/>
        <end position="12"/>
    </location>
</feature>
<dbReference type="InterPro" id="IPR013900">
    <property type="entry name" value="RNR_inhibitor"/>
</dbReference>